<gene>
    <name evidence="8" type="ORF">ABVK25_003009</name>
</gene>
<comment type="similarity">
    <text evidence="5">Belongs to the SAT4 family.</text>
</comment>
<keyword evidence="2 6" id="KW-0812">Transmembrane</keyword>
<proteinExistence type="inferred from homology"/>
<organism evidence="8 9">
    <name type="scientific">Lepraria finkii</name>
    <dbReference type="NCBI Taxonomy" id="1340010"/>
    <lineage>
        <taxon>Eukaryota</taxon>
        <taxon>Fungi</taxon>
        <taxon>Dikarya</taxon>
        <taxon>Ascomycota</taxon>
        <taxon>Pezizomycotina</taxon>
        <taxon>Lecanoromycetes</taxon>
        <taxon>OSLEUM clade</taxon>
        <taxon>Lecanoromycetidae</taxon>
        <taxon>Lecanorales</taxon>
        <taxon>Lecanorineae</taxon>
        <taxon>Stereocaulaceae</taxon>
        <taxon>Lepraria</taxon>
    </lineage>
</organism>
<evidence type="ECO:0000256" key="1">
    <source>
        <dbReference type="ARBA" id="ARBA00004141"/>
    </source>
</evidence>
<evidence type="ECO:0000313" key="8">
    <source>
        <dbReference type="EMBL" id="KAL2056615.1"/>
    </source>
</evidence>
<name>A0ABR4BFJ5_9LECA</name>
<evidence type="ECO:0000259" key="7">
    <source>
        <dbReference type="Pfam" id="PF20684"/>
    </source>
</evidence>
<feature type="transmembrane region" description="Helical" evidence="6">
    <location>
        <begin position="132"/>
        <end position="154"/>
    </location>
</feature>
<sequence length="377" mass="42062">MSSALGEPPDGDSNRASELNALSWTWIVISATFVALRFYSRTKLTHNVWWDDWFILITLILALCFTILWTIMGAYGGCRHLYYLEMDPQQVIKATRINWITQPFAIMSLATGKISVAFLIMRIMGKSTWRRLFLIWAAMIGSLVFCLITIILTYSQCTPVSALWNPALVANGEAHCWPSYRLTNFSLFTGSWLAFIDLALALLPITIVYNLQLNWQKKAGLSCLLGLGVFAFVCAVIKTSKLPGLNVRADFTYITVSLWIWNAHETNVVIVAACIPTLRPLFLILFRRPGSEIYKGKGSSHSREGRPKLSHVSAPIGISDSSTAPTVGIEEGDGSWLEFGTERGIQQTIELDVTSYKKTKDMDIESMPGQTVQGYAI</sequence>
<dbReference type="Proteomes" id="UP001590951">
    <property type="component" value="Unassembled WGS sequence"/>
</dbReference>
<dbReference type="InterPro" id="IPR052337">
    <property type="entry name" value="SAT4-like"/>
</dbReference>
<dbReference type="PANTHER" id="PTHR33048:SF146">
    <property type="entry name" value="INTEGRAL MEMBRANE PROTEIN"/>
    <property type="match status" value="1"/>
</dbReference>
<feature type="transmembrane region" description="Helical" evidence="6">
    <location>
        <begin position="97"/>
        <end position="120"/>
    </location>
</feature>
<dbReference type="InterPro" id="IPR049326">
    <property type="entry name" value="Rhodopsin_dom_fungi"/>
</dbReference>
<keyword evidence="9" id="KW-1185">Reference proteome</keyword>
<dbReference type="Pfam" id="PF20684">
    <property type="entry name" value="Fung_rhodopsin"/>
    <property type="match status" value="1"/>
</dbReference>
<accession>A0ABR4BFJ5</accession>
<dbReference type="EMBL" id="JBHFEH010000007">
    <property type="protein sequence ID" value="KAL2056615.1"/>
    <property type="molecule type" value="Genomic_DNA"/>
</dbReference>
<protein>
    <recommendedName>
        <fullName evidence="7">Rhodopsin domain-containing protein</fullName>
    </recommendedName>
</protein>
<keyword evidence="3 6" id="KW-1133">Transmembrane helix</keyword>
<comment type="caution">
    <text evidence="8">The sequence shown here is derived from an EMBL/GenBank/DDBJ whole genome shotgun (WGS) entry which is preliminary data.</text>
</comment>
<evidence type="ECO:0000256" key="5">
    <source>
        <dbReference type="ARBA" id="ARBA00038359"/>
    </source>
</evidence>
<evidence type="ECO:0000256" key="6">
    <source>
        <dbReference type="SAM" id="Phobius"/>
    </source>
</evidence>
<evidence type="ECO:0000256" key="3">
    <source>
        <dbReference type="ARBA" id="ARBA00022989"/>
    </source>
</evidence>
<evidence type="ECO:0000256" key="4">
    <source>
        <dbReference type="ARBA" id="ARBA00023136"/>
    </source>
</evidence>
<keyword evidence="4 6" id="KW-0472">Membrane</keyword>
<feature type="transmembrane region" description="Helical" evidence="6">
    <location>
        <begin position="187"/>
        <end position="209"/>
    </location>
</feature>
<evidence type="ECO:0000256" key="2">
    <source>
        <dbReference type="ARBA" id="ARBA00022692"/>
    </source>
</evidence>
<evidence type="ECO:0000313" key="9">
    <source>
        <dbReference type="Proteomes" id="UP001590951"/>
    </source>
</evidence>
<feature type="domain" description="Rhodopsin" evidence="7">
    <location>
        <begin position="36"/>
        <end position="282"/>
    </location>
</feature>
<dbReference type="PANTHER" id="PTHR33048">
    <property type="entry name" value="PTH11-LIKE INTEGRAL MEMBRANE PROTEIN (AFU_ORTHOLOGUE AFUA_5G11245)"/>
    <property type="match status" value="1"/>
</dbReference>
<reference evidence="8 9" key="1">
    <citation type="submission" date="2024-09" db="EMBL/GenBank/DDBJ databases">
        <title>Rethinking Asexuality: The Enigmatic Case of Functional Sexual Genes in Lepraria (Stereocaulaceae).</title>
        <authorList>
            <person name="Doellman M."/>
            <person name="Sun Y."/>
            <person name="Barcenas-Pena A."/>
            <person name="Lumbsch H.T."/>
            <person name="Grewe F."/>
        </authorList>
    </citation>
    <scope>NUCLEOTIDE SEQUENCE [LARGE SCALE GENOMIC DNA]</scope>
    <source>
        <strain evidence="8 9">Grewe 0041</strain>
    </source>
</reference>
<feature type="transmembrane region" description="Helical" evidence="6">
    <location>
        <begin position="52"/>
        <end position="77"/>
    </location>
</feature>
<comment type="subcellular location">
    <subcellularLocation>
        <location evidence="1">Membrane</location>
        <topology evidence="1">Multi-pass membrane protein</topology>
    </subcellularLocation>
</comment>
<feature type="transmembrane region" description="Helical" evidence="6">
    <location>
        <begin position="221"/>
        <end position="240"/>
    </location>
</feature>
<feature type="transmembrane region" description="Helical" evidence="6">
    <location>
        <begin position="21"/>
        <end position="40"/>
    </location>
</feature>